<evidence type="ECO:0000259" key="4">
    <source>
        <dbReference type="Pfam" id="PF00496"/>
    </source>
</evidence>
<keyword evidence="3" id="KW-0732">Signal</keyword>
<evidence type="ECO:0000256" key="3">
    <source>
        <dbReference type="ARBA" id="ARBA00022729"/>
    </source>
</evidence>
<dbReference type="PANTHER" id="PTHR30290:SF9">
    <property type="entry name" value="OLIGOPEPTIDE-BINDING PROTEIN APPA"/>
    <property type="match status" value="1"/>
</dbReference>
<protein>
    <recommendedName>
        <fullName evidence="4">Solute-binding protein family 5 domain-containing protein</fullName>
    </recommendedName>
</protein>
<keyword evidence="2" id="KW-0813">Transport</keyword>
<name>A0A1G1WZU8_9BACT</name>
<gene>
    <name evidence="5" type="ORF">A3D99_03090</name>
</gene>
<accession>A0A1G1WZU8</accession>
<dbReference type="SUPFAM" id="SSF53850">
    <property type="entry name" value="Periplasmic binding protein-like II"/>
    <property type="match status" value="1"/>
</dbReference>
<dbReference type="AlphaFoldDB" id="A0A1G1WZU8"/>
<dbReference type="InterPro" id="IPR030678">
    <property type="entry name" value="Peptide/Ni-bd"/>
</dbReference>
<dbReference type="Gene3D" id="3.10.105.10">
    <property type="entry name" value="Dipeptide-binding Protein, Domain 3"/>
    <property type="match status" value="1"/>
</dbReference>
<dbReference type="Pfam" id="PF00496">
    <property type="entry name" value="SBP_bac_5"/>
    <property type="match status" value="1"/>
</dbReference>
<dbReference type="Gene3D" id="3.40.190.10">
    <property type="entry name" value="Periplasmic binding protein-like II"/>
    <property type="match status" value="1"/>
</dbReference>
<dbReference type="PANTHER" id="PTHR30290">
    <property type="entry name" value="PERIPLASMIC BINDING COMPONENT OF ABC TRANSPORTER"/>
    <property type="match status" value="1"/>
</dbReference>
<reference evidence="5 6" key="1">
    <citation type="journal article" date="2016" name="Nat. Commun.">
        <title>Thousands of microbial genomes shed light on interconnected biogeochemical processes in an aquifer system.</title>
        <authorList>
            <person name="Anantharaman K."/>
            <person name="Brown C.T."/>
            <person name="Hug L.A."/>
            <person name="Sharon I."/>
            <person name="Castelle C.J."/>
            <person name="Probst A.J."/>
            <person name="Thomas B.C."/>
            <person name="Singh A."/>
            <person name="Wilkins M.J."/>
            <person name="Karaoz U."/>
            <person name="Brodie E.L."/>
            <person name="Williams K.H."/>
            <person name="Hubbard S.S."/>
            <person name="Banfield J.F."/>
        </authorList>
    </citation>
    <scope>NUCLEOTIDE SEQUENCE [LARGE SCALE GENOMIC DNA]</scope>
</reference>
<evidence type="ECO:0000313" key="5">
    <source>
        <dbReference type="EMBL" id="OGY33288.1"/>
    </source>
</evidence>
<comment type="similarity">
    <text evidence="1">Belongs to the bacterial solute-binding protein 5 family.</text>
</comment>
<dbReference type="GO" id="GO:1904680">
    <property type="term" value="F:peptide transmembrane transporter activity"/>
    <property type="evidence" value="ECO:0007669"/>
    <property type="project" value="TreeGrafter"/>
</dbReference>
<dbReference type="GO" id="GO:0015833">
    <property type="term" value="P:peptide transport"/>
    <property type="evidence" value="ECO:0007669"/>
    <property type="project" value="TreeGrafter"/>
</dbReference>
<evidence type="ECO:0000256" key="2">
    <source>
        <dbReference type="ARBA" id="ARBA00022448"/>
    </source>
</evidence>
<dbReference type="InterPro" id="IPR039424">
    <property type="entry name" value="SBP_5"/>
</dbReference>
<evidence type="ECO:0000256" key="1">
    <source>
        <dbReference type="ARBA" id="ARBA00005695"/>
    </source>
</evidence>
<dbReference type="Gene3D" id="3.90.76.10">
    <property type="entry name" value="Dipeptide-binding Protein, Domain 1"/>
    <property type="match status" value="1"/>
</dbReference>
<sequence>MTIQELKLWAQKLTASMSMREKAILITLVVVMAVSLAMSISGYVTRNSILVPQQGGIYTEAMVGQPRYLNPILASSSDIDLDLTRVIYSSLFKLDTNLKLQNDLADNVEVSSDGKIYTVHMRNDAVWHDDKPVTAEDVLFTVRSIQTPEYASPLASAFQGVLVDKVDDYTIRFTLQKTPYAPFLSSLTVGIAPKHVWENVPPRNAGLAEQELKPVGSGPFKFQELVTKKKTGETTSISLVRNDDYYGNKPYLAGLTFTFFTTHEEAIAALTSGQTNGIGYLPTSLLSSVNHRVSITRHTLLLPQYFGLFFNEAKNPILNNQGVRSALDLATDREEIIKQALSGEAEGVSLPIPPGLFSFEDIQGPSFDPEKAKQNLDDAGWKVGEDKIREKDGKKLEIAITTTDWPEYVQTAELLQKQWKEVGVSLTITSLGTGIIQQTVVGPRDYEILLYGENLSADPDPYPFWHSSQVKSPGLNLSLLKDKEIDKLLEDARTSTDTEKRRELLHKFTQRFLDIHPAIILYRPHYLFAQHQNVRGQAMHQGSLPSDRFNDIAAWHVRVKRVWNQ</sequence>
<dbReference type="Proteomes" id="UP000177528">
    <property type="component" value="Unassembled WGS sequence"/>
</dbReference>
<proteinExistence type="inferred from homology"/>
<dbReference type="EMBL" id="MHHR01000032">
    <property type="protein sequence ID" value="OGY33288.1"/>
    <property type="molecule type" value="Genomic_DNA"/>
</dbReference>
<feature type="domain" description="Solute-binding protein family 5" evidence="4">
    <location>
        <begin position="99"/>
        <end position="466"/>
    </location>
</feature>
<evidence type="ECO:0000313" key="6">
    <source>
        <dbReference type="Proteomes" id="UP000177528"/>
    </source>
</evidence>
<dbReference type="GO" id="GO:0043190">
    <property type="term" value="C:ATP-binding cassette (ABC) transporter complex"/>
    <property type="evidence" value="ECO:0007669"/>
    <property type="project" value="InterPro"/>
</dbReference>
<organism evidence="5 6">
    <name type="scientific">Candidatus Andersenbacteria bacterium RIFCSPHIGHO2_12_FULL_45_11</name>
    <dbReference type="NCBI Taxonomy" id="1797281"/>
    <lineage>
        <taxon>Bacteria</taxon>
        <taxon>Candidatus Anderseniibacteriota</taxon>
    </lineage>
</organism>
<dbReference type="InterPro" id="IPR000914">
    <property type="entry name" value="SBP_5_dom"/>
</dbReference>
<dbReference type="CDD" id="cd08513">
    <property type="entry name" value="PBP2_thermophilic_Hb8_like"/>
    <property type="match status" value="1"/>
</dbReference>
<dbReference type="PIRSF" id="PIRSF002741">
    <property type="entry name" value="MppA"/>
    <property type="match status" value="1"/>
</dbReference>
<dbReference type="GO" id="GO:0042597">
    <property type="term" value="C:periplasmic space"/>
    <property type="evidence" value="ECO:0007669"/>
    <property type="project" value="UniProtKB-ARBA"/>
</dbReference>
<comment type="caution">
    <text evidence="5">The sequence shown here is derived from an EMBL/GenBank/DDBJ whole genome shotgun (WGS) entry which is preliminary data.</text>
</comment>